<evidence type="ECO:0000259" key="6">
    <source>
        <dbReference type="PROSITE" id="PS51379"/>
    </source>
</evidence>
<evidence type="ECO:0000256" key="2">
    <source>
        <dbReference type="ARBA" id="ARBA00022723"/>
    </source>
</evidence>
<dbReference type="InterPro" id="IPR050572">
    <property type="entry name" value="Fe-S_Ferredoxin"/>
</dbReference>
<dbReference type="PROSITE" id="PS00198">
    <property type="entry name" value="4FE4S_FER_1"/>
    <property type="match status" value="2"/>
</dbReference>
<dbReference type="InterPro" id="IPR017900">
    <property type="entry name" value="4Fe4S_Fe_S_CS"/>
</dbReference>
<keyword evidence="2" id="KW-0479">Metal-binding</keyword>
<keyword evidence="1" id="KW-0004">4Fe-4S</keyword>
<feature type="domain" description="4Fe-4S ferredoxin-type" evidence="6">
    <location>
        <begin position="511"/>
        <end position="540"/>
    </location>
</feature>
<dbReference type="EMBL" id="LWQT01000109">
    <property type="protein sequence ID" value="OAN44787.1"/>
    <property type="molecule type" value="Genomic_DNA"/>
</dbReference>
<accession>A0A178M990</accession>
<proteinExistence type="predicted"/>
<name>A0A178M990_9PROT</name>
<comment type="caution">
    <text evidence="7">The sequence shown here is derived from an EMBL/GenBank/DDBJ whole genome shotgun (WGS) entry which is preliminary data.</text>
</comment>
<dbReference type="OrthoDB" id="9800445at2"/>
<dbReference type="PANTHER" id="PTHR43687">
    <property type="entry name" value="ADENYLYLSULFATE REDUCTASE, BETA SUBUNIT"/>
    <property type="match status" value="1"/>
</dbReference>
<dbReference type="STRING" id="1285242.A6A04_08190"/>
<feature type="domain" description="4Fe-4S ferredoxin-type" evidence="6">
    <location>
        <begin position="302"/>
        <end position="331"/>
    </location>
</feature>
<keyword evidence="3" id="KW-0408">Iron</keyword>
<dbReference type="AlphaFoldDB" id="A0A178M990"/>
<feature type="domain" description="4Fe-4S ferredoxin-type" evidence="6">
    <location>
        <begin position="542"/>
        <end position="571"/>
    </location>
</feature>
<gene>
    <name evidence="7" type="ORF">A6A04_08190</name>
</gene>
<evidence type="ECO:0000256" key="5">
    <source>
        <dbReference type="SAM" id="MobiDB-lite"/>
    </source>
</evidence>
<dbReference type="PROSITE" id="PS51379">
    <property type="entry name" value="4FE4S_FER_2"/>
    <property type="match status" value="3"/>
</dbReference>
<dbReference type="GO" id="GO:0051539">
    <property type="term" value="F:4 iron, 4 sulfur cluster binding"/>
    <property type="evidence" value="ECO:0007669"/>
    <property type="project" value="UniProtKB-KW"/>
</dbReference>
<evidence type="ECO:0000313" key="8">
    <source>
        <dbReference type="Proteomes" id="UP000078428"/>
    </source>
</evidence>
<sequence length="680" mass="70423">MKVAGRRVLLCSCENSMPLDAKALAKGLGTEPPGRVFTQLCRAQVEAYRTALAEGEPLLVACGQEAPLFQELARMAGAQEPLCVDIRDRAGWSDTAAEAAPKMAALLAESVLDIEPTPSVTLTSEGRVLVLGNRQSALDAAKRLGTERAVTCLLLPGREADLIPPSVRALGLFAGKPVKASGHLGAFSVTVAGLAGASPSARGVLAFEAPVGERALSADIVLDLSGGPALVSPRDGWVVVDPRDAVALEKALADILGLVGEFEKPRWIKVAADLCAHSRNGQIACTRCLDLCPSGALAPKGDAIAVDAHACDGHGLCASACPTGAIRFDVPAGNGLYRRLAALLETHAAMGGTRPVLLLHEAGHGAELMAALARFGSGLPAWVLPLAVAGVAALGPDLLLTALAKGVSKVVVLADPARRDDLGPVKAAADLSNRVAAALGWASRVEVAAEADPAALGALLAGERARGVEPAAEFLVLGGKRQTLALALAHLHRHAPTPVDCLPLDPGDPFGAITVDQEKCTLCMACIGACPAKALSGHPDKPSLGLLEANCVQCGLCRVTCPEKAIALVPRLSFGASAKLRQVLKEEEPYGCIRCGKPFASTSAVERMVERMSGHSMFAQPGRLDLIRMCEDCRVVAQYELEEKARPMAAAPPRLTRTTDDYLREREDGKGGNGGEGGGG</sequence>
<feature type="region of interest" description="Disordered" evidence="5">
    <location>
        <begin position="647"/>
        <end position="680"/>
    </location>
</feature>
<organism evidence="7 8">
    <name type="scientific">Paramagnetospirillum marisnigri</name>
    <dbReference type="NCBI Taxonomy" id="1285242"/>
    <lineage>
        <taxon>Bacteria</taxon>
        <taxon>Pseudomonadati</taxon>
        <taxon>Pseudomonadota</taxon>
        <taxon>Alphaproteobacteria</taxon>
        <taxon>Rhodospirillales</taxon>
        <taxon>Magnetospirillaceae</taxon>
        <taxon>Paramagnetospirillum</taxon>
    </lineage>
</organism>
<feature type="compositionally biased region" description="Basic and acidic residues" evidence="5">
    <location>
        <begin position="657"/>
        <end position="670"/>
    </location>
</feature>
<evidence type="ECO:0000256" key="1">
    <source>
        <dbReference type="ARBA" id="ARBA00022485"/>
    </source>
</evidence>
<evidence type="ECO:0000313" key="7">
    <source>
        <dbReference type="EMBL" id="OAN44787.1"/>
    </source>
</evidence>
<protein>
    <submittedName>
        <fullName evidence="7">Ferredoxin</fullName>
    </submittedName>
</protein>
<dbReference type="InterPro" id="IPR017896">
    <property type="entry name" value="4Fe4S_Fe-S-bd"/>
</dbReference>
<dbReference type="Pfam" id="PF00037">
    <property type="entry name" value="Fer4"/>
    <property type="match status" value="1"/>
</dbReference>
<dbReference type="Proteomes" id="UP000078428">
    <property type="component" value="Unassembled WGS sequence"/>
</dbReference>
<feature type="compositionally biased region" description="Gly residues" evidence="5">
    <location>
        <begin position="671"/>
        <end position="680"/>
    </location>
</feature>
<dbReference type="PANTHER" id="PTHR43687:SF4">
    <property type="entry name" value="BLR5484 PROTEIN"/>
    <property type="match status" value="1"/>
</dbReference>
<evidence type="ECO:0000256" key="4">
    <source>
        <dbReference type="ARBA" id="ARBA00023014"/>
    </source>
</evidence>
<dbReference type="Gene3D" id="3.30.70.20">
    <property type="match status" value="3"/>
</dbReference>
<reference evidence="7 8" key="1">
    <citation type="submission" date="2016-04" db="EMBL/GenBank/DDBJ databases">
        <title>Draft genome sequence of freshwater magnetotactic bacteria Magnetospirillum marisnigri SP-1 and Magnetospirillum moscoviense BB-1.</title>
        <authorList>
            <person name="Koziaeva V."/>
            <person name="Dziuba M.V."/>
            <person name="Ivanov T.M."/>
            <person name="Kuznetsov B."/>
            <person name="Grouzdev D.S."/>
        </authorList>
    </citation>
    <scope>NUCLEOTIDE SEQUENCE [LARGE SCALE GENOMIC DNA]</scope>
    <source>
        <strain evidence="7 8">SP-1</strain>
    </source>
</reference>
<dbReference type="GO" id="GO:0046872">
    <property type="term" value="F:metal ion binding"/>
    <property type="evidence" value="ECO:0007669"/>
    <property type="project" value="UniProtKB-KW"/>
</dbReference>
<dbReference type="SUPFAM" id="SSF54862">
    <property type="entry name" value="4Fe-4S ferredoxins"/>
    <property type="match status" value="2"/>
</dbReference>
<evidence type="ECO:0000256" key="3">
    <source>
        <dbReference type="ARBA" id="ARBA00023004"/>
    </source>
</evidence>
<keyword evidence="8" id="KW-1185">Reference proteome</keyword>
<keyword evidence="4" id="KW-0411">Iron-sulfur</keyword>